<gene>
    <name evidence="2" type="ORF">LARI1_G002914</name>
</gene>
<dbReference type="AlphaFoldDB" id="A0A8T9BG02"/>
<reference evidence="2 3" key="1">
    <citation type="submission" date="2018-05" db="EMBL/GenBank/DDBJ databases">
        <title>Whole genome sequencing for identification of molecular markers to develop diagnostic detection tools for the regulated plant pathogen Lachnellula willkommii.</title>
        <authorList>
            <person name="Giroux E."/>
            <person name="Bilodeau G."/>
        </authorList>
    </citation>
    <scope>NUCLEOTIDE SEQUENCE [LARGE SCALE GENOMIC DNA]</scope>
    <source>
        <strain evidence="2 3">CBS 203.66</strain>
    </source>
</reference>
<comment type="caution">
    <text evidence="2">The sequence shown here is derived from an EMBL/GenBank/DDBJ whole genome shotgun (WGS) entry which is preliminary data.</text>
</comment>
<accession>A0A8T9BG02</accession>
<proteinExistence type="predicted"/>
<sequence>MSRVQKVGLVFTFALGTPWQWPYCFGHPLRNIHQDCGLGGRYMGVSRSRPRQGHWSRSPTDLAQEVGGRSRGEGNHHASGTDKWESLGDHSSHPGDSLALFEFDQQVVGGKSRDENMVAGDEEADVGIMKTSEINVTRETV</sequence>
<protein>
    <submittedName>
        <fullName evidence="2">Uncharacterized protein</fullName>
    </submittedName>
</protein>
<evidence type="ECO:0000256" key="1">
    <source>
        <dbReference type="SAM" id="MobiDB-lite"/>
    </source>
</evidence>
<evidence type="ECO:0000313" key="3">
    <source>
        <dbReference type="Proteomes" id="UP000469559"/>
    </source>
</evidence>
<organism evidence="2 3">
    <name type="scientific">Lachnellula arida</name>
    <dbReference type="NCBI Taxonomy" id="1316785"/>
    <lineage>
        <taxon>Eukaryota</taxon>
        <taxon>Fungi</taxon>
        <taxon>Dikarya</taxon>
        <taxon>Ascomycota</taxon>
        <taxon>Pezizomycotina</taxon>
        <taxon>Leotiomycetes</taxon>
        <taxon>Helotiales</taxon>
        <taxon>Lachnaceae</taxon>
        <taxon>Lachnellula</taxon>
    </lineage>
</organism>
<dbReference type="EMBL" id="QGMF01000148">
    <property type="protein sequence ID" value="TVY18767.1"/>
    <property type="molecule type" value="Genomic_DNA"/>
</dbReference>
<evidence type="ECO:0000313" key="2">
    <source>
        <dbReference type="EMBL" id="TVY18767.1"/>
    </source>
</evidence>
<dbReference type="Proteomes" id="UP000469559">
    <property type="component" value="Unassembled WGS sequence"/>
</dbReference>
<feature type="compositionally biased region" description="Basic and acidic residues" evidence="1">
    <location>
        <begin position="68"/>
        <end position="93"/>
    </location>
</feature>
<feature type="region of interest" description="Disordered" evidence="1">
    <location>
        <begin position="46"/>
        <end position="98"/>
    </location>
</feature>
<name>A0A8T9BG02_9HELO</name>
<keyword evidence="3" id="KW-1185">Reference proteome</keyword>